<gene>
    <name evidence="2" type="ORF">Bca52824_048136</name>
</gene>
<evidence type="ECO:0000313" key="2">
    <source>
        <dbReference type="EMBL" id="KAG2288532.1"/>
    </source>
</evidence>
<comment type="caution">
    <text evidence="2">The sequence shown here is derived from an EMBL/GenBank/DDBJ whole genome shotgun (WGS) entry which is preliminary data.</text>
</comment>
<organism evidence="2 3">
    <name type="scientific">Brassica carinata</name>
    <name type="common">Ethiopian mustard</name>
    <name type="synonym">Abyssinian cabbage</name>
    <dbReference type="NCBI Taxonomy" id="52824"/>
    <lineage>
        <taxon>Eukaryota</taxon>
        <taxon>Viridiplantae</taxon>
        <taxon>Streptophyta</taxon>
        <taxon>Embryophyta</taxon>
        <taxon>Tracheophyta</taxon>
        <taxon>Spermatophyta</taxon>
        <taxon>Magnoliopsida</taxon>
        <taxon>eudicotyledons</taxon>
        <taxon>Gunneridae</taxon>
        <taxon>Pentapetalae</taxon>
        <taxon>rosids</taxon>
        <taxon>malvids</taxon>
        <taxon>Brassicales</taxon>
        <taxon>Brassicaceae</taxon>
        <taxon>Brassiceae</taxon>
        <taxon>Brassica</taxon>
    </lineage>
</organism>
<evidence type="ECO:0000313" key="3">
    <source>
        <dbReference type="Proteomes" id="UP000886595"/>
    </source>
</evidence>
<dbReference type="EMBL" id="JAAMPC010000010">
    <property type="protein sequence ID" value="KAG2288532.1"/>
    <property type="molecule type" value="Genomic_DNA"/>
</dbReference>
<sequence length="248" mass="27664">MTNRAGSRRRVDSRFRSDSSPDPGTGSEYDLAAPLPYAYASPPSIGHASSVSDTHIASVIALWGLEALTHESPDLRAGEYCSSELSVDCLRISYRTWAAWALDVMVPWNLWVSYDWISSGDPRVGDPQGLTCFWDERPCRRVPPSSAGFCLFLGSRDRGRDSFHAPDLSVRRPLSLFDEVFIISMKRVVSFIHRSDQVRRPPAWLSVSILRLRGALCSGAVRYTLREGLLEVGDEGPARTRSCEQMQL</sequence>
<protein>
    <submittedName>
        <fullName evidence="2">Uncharacterized protein</fullName>
    </submittedName>
</protein>
<dbReference type="Proteomes" id="UP000886595">
    <property type="component" value="Unassembled WGS sequence"/>
</dbReference>
<dbReference type="AlphaFoldDB" id="A0A8X7RID6"/>
<reference evidence="2 3" key="1">
    <citation type="submission" date="2020-02" db="EMBL/GenBank/DDBJ databases">
        <authorList>
            <person name="Ma Q."/>
            <person name="Huang Y."/>
            <person name="Song X."/>
            <person name="Pei D."/>
        </authorList>
    </citation>
    <scope>NUCLEOTIDE SEQUENCE [LARGE SCALE GENOMIC DNA]</scope>
    <source>
        <strain evidence="2">Sxm20200214</strain>
        <tissue evidence="2">Leaf</tissue>
    </source>
</reference>
<feature type="region of interest" description="Disordered" evidence="1">
    <location>
        <begin position="1"/>
        <end position="26"/>
    </location>
</feature>
<feature type="compositionally biased region" description="Basic and acidic residues" evidence="1">
    <location>
        <begin position="9"/>
        <end position="19"/>
    </location>
</feature>
<name>A0A8X7RID6_BRACI</name>
<proteinExistence type="predicted"/>
<evidence type="ECO:0000256" key="1">
    <source>
        <dbReference type="SAM" id="MobiDB-lite"/>
    </source>
</evidence>
<accession>A0A8X7RID6</accession>
<keyword evidence="3" id="KW-1185">Reference proteome</keyword>